<protein>
    <submittedName>
        <fullName evidence="2">Uncharacterized protein</fullName>
    </submittedName>
</protein>
<proteinExistence type="predicted"/>
<evidence type="ECO:0000313" key="3">
    <source>
        <dbReference type="Proteomes" id="UP000186922"/>
    </source>
</evidence>
<organism evidence="2 3">
    <name type="scientific">Ramazzottius varieornatus</name>
    <name type="common">Water bear</name>
    <name type="synonym">Tardigrade</name>
    <dbReference type="NCBI Taxonomy" id="947166"/>
    <lineage>
        <taxon>Eukaryota</taxon>
        <taxon>Metazoa</taxon>
        <taxon>Ecdysozoa</taxon>
        <taxon>Tardigrada</taxon>
        <taxon>Eutardigrada</taxon>
        <taxon>Parachela</taxon>
        <taxon>Hypsibioidea</taxon>
        <taxon>Ramazzottiidae</taxon>
        <taxon>Ramazzottius</taxon>
    </lineage>
</organism>
<dbReference type="Proteomes" id="UP000186922">
    <property type="component" value="Unassembled WGS sequence"/>
</dbReference>
<evidence type="ECO:0000256" key="1">
    <source>
        <dbReference type="SAM" id="MobiDB-lite"/>
    </source>
</evidence>
<dbReference type="AlphaFoldDB" id="A0A1D1W9D3"/>
<evidence type="ECO:0000313" key="2">
    <source>
        <dbReference type="EMBL" id="GAV08124.1"/>
    </source>
</evidence>
<reference evidence="2 3" key="1">
    <citation type="journal article" date="2016" name="Nat. Commun.">
        <title>Extremotolerant tardigrade genome and improved radiotolerance of human cultured cells by tardigrade-unique protein.</title>
        <authorList>
            <person name="Hashimoto T."/>
            <person name="Horikawa D.D."/>
            <person name="Saito Y."/>
            <person name="Kuwahara H."/>
            <person name="Kozuka-Hata H."/>
            <person name="Shin-I T."/>
            <person name="Minakuchi Y."/>
            <person name="Ohishi K."/>
            <person name="Motoyama A."/>
            <person name="Aizu T."/>
            <person name="Enomoto A."/>
            <person name="Kondo K."/>
            <person name="Tanaka S."/>
            <person name="Hara Y."/>
            <person name="Koshikawa S."/>
            <person name="Sagara H."/>
            <person name="Miura T."/>
            <person name="Yokobori S."/>
            <person name="Miyagawa K."/>
            <person name="Suzuki Y."/>
            <person name="Kubo T."/>
            <person name="Oyama M."/>
            <person name="Kohara Y."/>
            <person name="Fujiyama A."/>
            <person name="Arakawa K."/>
            <person name="Katayama T."/>
            <person name="Toyoda A."/>
            <person name="Kunieda T."/>
        </authorList>
    </citation>
    <scope>NUCLEOTIDE SEQUENCE [LARGE SCALE GENOMIC DNA]</scope>
    <source>
        <strain evidence="2 3">YOKOZUNA-1</strain>
    </source>
</reference>
<feature type="region of interest" description="Disordered" evidence="1">
    <location>
        <begin position="38"/>
        <end position="117"/>
    </location>
</feature>
<feature type="compositionally biased region" description="Low complexity" evidence="1">
    <location>
        <begin position="39"/>
        <end position="55"/>
    </location>
</feature>
<feature type="compositionally biased region" description="Polar residues" evidence="1">
    <location>
        <begin position="100"/>
        <end position="117"/>
    </location>
</feature>
<name>A0A1D1W9D3_RAMVA</name>
<gene>
    <name evidence="2" type="primary">RvY_17864-1</name>
    <name evidence="2" type="synonym">RvY_17864.1</name>
    <name evidence="2" type="ORF">RvY_17864</name>
</gene>
<keyword evidence="3" id="KW-1185">Reference proteome</keyword>
<sequence length="117" mass="12611">MAETTAEDEIEPSYLAITKSQVRCIWLGCNLTAPRPSFLDGPSLDGSSGSAPGSGCRPYGKAFLSSRHSPPSIEDPARNDMITQSRMIATSHEMDDDQTSRCTMLSCQSSSPRNPTL</sequence>
<accession>A0A1D1W9D3</accession>
<dbReference type="EMBL" id="BDGG01000016">
    <property type="protein sequence ID" value="GAV08124.1"/>
    <property type="molecule type" value="Genomic_DNA"/>
</dbReference>
<comment type="caution">
    <text evidence="2">The sequence shown here is derived from an EMBL/GenBank/DDBJ whole genome shotgun (WGS) entry which is preliminary data.</text>
</comment>